<gene>
    <name evidence="9" type="ORF">UFOPK1722_01913</name>
</gene>
<feature type="domain" description="CBS" evidence="8">
    <location>
        <begin position="95"/>
        <end position="153"/>
    </location>
</feature>
<reference evidence="9" key="1">
    <citation type="submission" date="2020-05" db="EMBL/GenBank/DDBJ databases">
        <authorList>
            <person name="Chiriac C."/>
            <person name="Salcher M."/>
            <person name="Ghai R."/>
            <person name="Kavagutti S V."/>
        </authorList>
    </citation>
    <scope>NUCLEOTIDE SEQUENCE</scope>
</reference>
<evidence type="ECO:0000256" key="1">
    <source>
        <dbReference type="ARBA" id="ARBA00012678"/>
    </source>
</evidence>
<dbReference type="Pfam" id="PF00571">
    <property type="entry name" value="CBS"/>
    <property type="match status" value="2"/>
</dbReference>
<keyword evidence="4" id="KW-0677">Repeat</keyword>
<evidence type="ECO:0000259" key="8">
    <source>
        <dbReference type="PROSITE" id="PS51371"/>
    </source>
</evidence>
<dbReference type="SUPFAM" id="SSF51412">
    <property type="entry name" value="Inosine monophosphate dehydrogenase (IMPDH)"/>
    <property type="match status" value="1"/>
</dbReference>
<keyword evidence="6" id="KW-0560">Oxidoreductase</keyword>
<dbReference type="GO" id="GO:0006164">
    <property type="term" value="P:purine nucleotide biosynthetic process"/>
    <property type="evidence" value="ECO:0007669"/>
    <property type="project" value="InterPro"/>
</dbReference>
<keyword evidence="5" id="KW-0521">NADP</keyword>
<sequence length="479" mass="50843">MRFLNENTPAHDLTYSDVFMVPSLSSVGSRLDVDLSTTDGVGTTIPIVVSNMTAVAGRRMAETVGRRGGVVVLPQDIPLDVIANVVGFVKSRHPIYETPITLAPTDTVGEALSLIHKRAHGVVIIVDADHRPLGIFTEADAAGYDRFTQLHNVMSTDLLSVSDGTSLESVFHQLSGHRLTAAPVIDGDGRLIGCVTRKGALRSTLYRPALNAVGEFITSVAIGVNGDPAKKASRLAELGVDVLVVDTAHGHQTRMIDAVEAVRRAAPNAIVVAGNVVTAAGTRDLISAGADIVKVGVGPGAMCTTRMMTGVGRPQFSAVLECADEARASGRSVWADGGVRHPRDVALALAAGAGSVMFGSWLAGTYESAADTLRDPDGRLYKENFGMASNRAVRNRTRTEGMFDRARKELFEEGISTSRMYLDPERPGVEDIIDQIVAGVRSSFTYAGAANMREFRERAVVGVQGSSGYDEGRPLGTSW</sequence>
<evidence type="ECO:0000313" key="9">
    <source>
        <dbReference type="EMBL" id="CAB4596216.1"/>
    </source>
</evidence>
<dbReference type="GO" id="GO:0006166">
    <property type="term" value="P:purine ribonucleoside salvage"/>
    <property type="evidence" value="ECO:0007669"/>
    <property type="project" value="UniProtKB-KW"/>
</dbReference>
<keyword evidence="3" id="KW-0660">Purine salvage</keyword>
<dbReference type="InterPro" id="IPR000644">
    <property type="entry name" value="CBS_dom"/>
</dbReference>
<dbReference type="SMART" id="SM00116">
    <property type="entry name" value="CBS"/>
    <property type="match status" value="2"/>
</dbReference>
<dbReference type="Gene3D" id="3.20.20.70">
    <property type="entry name" value="Aldolase class I"/>
    <property type="match status" value="1"/>
</dbReference>
<dbReference type="SMART" id="SM01240">
    <property type="entry name" value="IMPDH"/>
    <property type="match status" value="1"/>
</dbReference>
<protein>
    <recommendedName>
        <fullName evidence="2">GMP reductase</fullName>
        <ecNumber evidence="1">1.7.1.7</ecNumber>
    </recommendedName>
</protein>
<dbReference type="NCBIfam" id="TIGR01303">
    <property type="entry name" value="IMP_DH_rel_1"/>
    <property type="match status" value="1"/>
</dbReference>
<dbReference type="PANTHER" id="PTHR43170:SF5">
    <property type="entry name" value="GMP REDUCTASE"/>
    <property type="match status" value="1"/>
</dbReference>
<dbReference type="Pfam" id="PF00478">
    <property type="entry name" value="IMPDH"/>
    <property type="match status" value="1"/>
</dbReference>
<dbReference type="FunFam" id="3.20.20.70:FF:000424">
    <property type="entry name" value="Inosine-5'-monophosphate dehydrogenase 2"/>
    <property type="match status" value="1"/>
</dbReference>
<dbReference type="AlphaFoldDB" id="A0A6J6G4L2"/>
<dbReference type="EMBL" id="CAEZTS010000240">
    <property type="protein sequence ID" value="CAB4596216.1"/>
    <property type="molecule type" value="Genomic_DNA"/>
</dbReference>
<dbReference type="GO" id="GO:0005829">
    <property type="term" value="C:cytosol"/>
    <property type="evidence" value="ECO:0007669"/>
    <property type="project" value="TreeGrafter"/>
</dbReference>
<evidence type="ECO:0000256" key="6">
    <source>
        <dbReference type="ARBA" id="ARBA00023002"/>
    </source>
</evidence>
<dbReference type="PROSITE" id="PS51371">
    <property type="entry name" value="CBS"/>
    <property type="match status" value="2"/>
</dbReference>
<dbReference type="PIRSF" id="PIRSF000130">
    <property type="entry name" value="IMPDH"/>
    <property type="match status" value="1"/>
</dbReference>
<proteinExistence type="inferred from homology"/>
<evidence type="ECO:0000256" key="2">
    <source>
        <dbReference type="ARBA" id="ARBA00015800"/>
    </source>
</evidence>
<dbReference type="GO" id="GO:0003920">
    <property type="term" value="F:GMP reductase activity"/>
    <property type="evidence" value="ECO:0007669"/>
    <property type="project" value="UniProtKB-EC"/>
</dbReference>
<dbReference type="NCBIfam" id="NF005869">
    <property type="entry name" value="PRK07807.1"/>
    <property type="match status" value="1"/>
</dbReference>
<dbReference type="PANTHER" id="PTHR43170">
    <property type="entry name" value="GMP REDUCTASE"/>
    <property type="match status" value="1"/>
</dbReference>
<evidence type="ECO:0000256" key="4">
    <source>
        <dbReference type="ARBA" id="ARBA00022737"/>
    </source>
</evidence>
<dbReference type="InterPro" id="IPR050139">
    <property type="entry name" value="GMP_reductase"/>
</dbReference>
<dbReference type="InterPro" id="IPR013785">
    <property type="entry name" value="Aldolase_TIM"/>
</dbReference>
<dbReference type="InterPro" id="IPR005990">
    <property type="entry name" value="IMP_DH"/>
</dbReference>
<dbReference type="GO" id="GO:0003938">
    <property type="term" value="F:IMP dehydrogenase activity"/>
    <property type="evidence" value="ECO:0007669"/>
    <property type="project" value="InterPro"/>
</dbReference>
<feature type="domain" description="CBS" evidence="8">
    <location>
        <begin position="154"/>
        <end position="213"/>
    </location>
</feature>
<dbReference type="HAMAP" id="MF_02250">
    <property type="entry name" value="GMPR_GuaB1"/>
    <property type="match status" value="1"/>
</dbReference>
<evidence type="ECO:0000256" key="5">
    <source>
        <dbReference type="ARBA" id="ARBA00022857"/>
    </source>
</evidence>
<organism evidence="9">
    <name type="scientific">freshwater metagenome</name>
    <dbReference type="NCBI Taxonomy" id="449393"/>
    <lineage>
        <taxon>unclassified sequences</taxon>
        <taxon>metagenomes</taxon>
        <taxon>ecological metagenomes</taxon>
    </lineage>
</organism>
<dbReference type="InterPro" id="IPR001093">
    <property type="entry name" value="IMP_DH_GMPRt"/>
</dbReference>
<evidence type="ECO:0000256" key="3">
    <source>
        <dbReference type="ARBA" id="ARBA00022726"/>
    </source>
</evidence>
<dbReference type="InterPro" id="IPR046342">
    <property type="entry name" value="CBS_dom_sf"/>
</dbReference>
<evidence type="ECO:0000256" key="7">
    <source>
        <dbReference type="ARBA" id="ARBA00023122"/>
    </source>
</evidence>
<name>A0A6J6G4L2_9ZZZZ</name>
<dbReference type="SUPFAM" id="SSF54631">
    <property type="entry name" value="CBS-domain pair"/>
    <property type="match status" value="1"/>
</dbReference>
<dbReference type="InterPro" id="IPR005991">
    <property type="entry name" value="GUAB1"/>
</dbReference>
<dbReference type="EC" id="1.7.1.7" evidence="1"/>
<accession>A0A6J6G4L2</accession>
<keyword evidence="7" id="KW-0129">CBS domain</keyword>
<dbReference type="CDD" id="cd00381">
    <property type="entry name" value="IMPDH"/>
    <property type="match status" value="1"/>
</dbReference>
<dbReference type="CDD" id="cd02205">
    <property type="entry name" value="CBS_pair_SF"/>
    <property type="match status" value="1"/>
</dbReference>